<gene>
    <name evidence="1" type="ORF">F443_17885</name>
</gene>
<dbReference type="AlphaFoldDB" id="V9EAC9"/>
<sequence>MVAKNRTSEHSMKFFNLVCEQLADTEVSQFVDSFLGCYRDEFCDEEGNDTIPSIVLVVRKSSWSEFDDAVLKLLDFGD</sequence>
<comment type="caution">
    <text evidence="1">The sequence shown here is derived from an EMBL/GenBank/DDBJ whole genome shotgun (WGS) entry which is preliminary data.</text>
</comment>
<organism evidence="1 2">
    <name type="scientific">Phytophthora nicotianae P1569</name>
    <dbReference type="NCBI Taxonomy" id="1317065"/>
    <lineage>
        <taxon>Eukaryota</taxon>
        <taxon>Sar</taxon>
        <taxon>Stramenopiles</taxon>
        <taxon>Oomycota</taxon>
        <taxon>Peronosporomycetes</taxon>
        <taxon>Peronosporales</taxon>
        <taxon>Peronosporaceae</taxon>
        <taxon>Phytophthora</taxon>
    </lineage>
</organism>
<protein>
    <submittedName>
        <fullName evidence="1">Uncharacterized protein</fullName>
    </submittedName>
</protein>
<evidence type="ECO:0000313" key="2">
    <source>
        <dbReference type="Proteomes" id="UP000018721"/>
    </source>
</evidence>
<dbReference type="HOGENOM" id="CLU_2627319_0_0_1"/>
<dbReference type="EMBL" id="ANIZ01003075">
    <property type="protein sequence ID" value="ETI35926.1"/>
    <property type="molecule type" value="Genomic_DNA"/>
</dbReference>
<name>V9EAC9_PHYNI</name>
<reference evidence="1 2" key="1">
    <citation type="submission" date="2013-11" db="EMBL/GenBank/DDBJ databases">
        <title>The Genome Sequence of Phytophthora parasitica P1569.</title>
        <authorList>
            <consortium name="The Broad Institute Genomics Platform"/>
            <person name="Russ C."/>
            <person name="Tyler B."/>
            <person name="Panabieres F."/>
            <person name="Shan W."/>
            <person name="Tripathy S."/>
            <person name="Grunwald N."/>
            <person name="Machado M."/>
            <person name="Johnson C.S."/>
            <person name="Arredondo F."/>
            <person name="Hong C."/>
            <person name="Coffey M."/>
            <person name="Young S.K."/>
            <person name="Zeng Q."/>
            <person name="Gargeya S."/>
            <person name="Fitzgerald M."/>
            <person name="Abouelleil A."/>
            <person name="Alvarado L."/>
            <person name="Chapman S.B."/>
            <person name="Gainer-Dewar J."/>
            <person name="Goldberg J."/>
            <person name="Griggs A."/>
            <person name="Gujja S."/>
            <person name="Hansen M."/>
            <person name="Howarth C."/>
            <person name="Imamovic A."/>
            <person name="Ireland A."/>
            <person name="Larimer J."/>
            <person name="McCowan C."/>
            <person name="Murphy C."/>
            <person name="Pearson M."/>
            <person name="Poon T.W."/>
            <person name="Priest M."/>
            <person name="Roberts A."/>
            <person name="Saif S."/>
            <person name="Shea T."/>
            <person name="Sykes S."/>
            <person name="Wortman J."/>
            <person name="Nusbaum C."/>
            <person name="Birren B."/>
        </authorList>
    </citation>
    <scope>NUCLEOTIDE SEQUENCE [LARGE SCALE GENOMIC DNA]</scope>
    <source>
        <strain evidence="1 2">P1569</strain>
    </source>
</reference>
<dbReference type="Proteomes" id="UP000018721">
    <property type="component" value="Unassembled WGS sequence"/>
</dbReference>
<proteinExistence type="predicted"/>
<evidence type="ECO:0000313" key="1">
    <source>
        <dbReference type="EMBL" id="ETI35926.1"/>
    </source>
</evidence>
<keyword evidence="2" id="KW-1185">Reference proteome</keyword>
<accession>V9EAC9</accession>